<sequence length="342" mass="37921">MRLPTPAAARLVSARTRTAPRPAASLRSGALCCRYPPKISARPTTAPSRAFSATAPRTFTSSAPPPPARTYRFTDDDLVDTYTQRWARVDVARAPELDDAEWGQAARVTVTPIVSQVLHFCIDPGDDHVAFPSMRQRHVPVAVFPSSERVVYERAANVASYNVPAGTTGLALNLAYSHDAPWLARMLAAQVAPHVDAALGHLVLNLRPGYAPGGLTTVQGEYYRAWRRVLAHWLYDGIVTRLCAETVVTVLGLARLDPTRTIETELVDQVTELCQESYLDAIDTCERGEPPFWLELEHELDTARRDAKLREHHNLPLEHLRIWSPGQYEDEIGSEVFELTVG</sequence>
<gene>
    <name evidence="2" type="ORF">Q8F55_002970</name>
</gene>
<evidence type="ECO:0000256" key="1">
    <source>
        <dbReference type="SAM" id="MobiDB-lite"/>
    </source>
</evidence>
<evidence type="ECO:0000313" key="2">
    <source>
        <dbReference type="EMBL" id="KAL1411976.1"/>
    </source>
</evidence>
<accession>A0ABR3QC83</accession>
<comment type="caution">
    <text evidence="2">The sequence shown here is derived from an EMBL/GenBank/DDBJ whole genome shotgun (WGS) entry which is preliminary data.</text>
</comment>
<organism evidence="2 3">
    <name type="scientific">Vanrija albida</name>
    <dbReference type="NCBI Taxonomy" id="181172"/>
    <lineage>
        <taxon>Eukaryota</taxon>
        <taxon>Fungi</taxon>
        <taxon>Dikarya</taxon>
        <taxon>Basidiomycota</taxon>
        <taxon>Agaricomycotina</taxon>
        <taxon>Tremellomycetes</taxon>
        <taxon>Trichosporonales</taxon>
        <taxon>Trichosporonaceae</taxon>
        <taxon>Vanrija</taxon>
    </lineage>
</organism>
<dbReference type="Proteomes" id="UP001565368">
    <property type="component" value="Unassembled WGS sequence"/>
</dbReference>
<feature type="region of interest" description="Disordered" evidence="1">
    <location>
        <begin position="43"/>
        <end position="70"/>
    </location>
</feature>
<evidence type="ECO:0000313" key="3">
    <source>
        <dbReference type="Proteomes" id="UP001565368"/>
    </source>
</evidence>
<dbReference type="GeneID" id="95984013"/>
<dbReference type="RefSeq" id="XP_069211920.1">
    <property type="nucleotide sequence ID" value="XM_069351534.1"/>
</dbReference>
<name>A0ABR3QC83_9TREE</name>
<proteinExistence type="predicted"/>
<dbReference type="EMBL" id="JBBXJM010000002">
    <property type="protein sequence ID" value="KAL1411976.1"/>
    <property type="molecule type" value="Genomic_DNA"/>
</dbReference>
<reference evidence="2 3" key="1">
    <citation type="submission" date="2023-08" db="EMBL/GenBank/DDBJ databases">
        <title>Annotated Genome Sequence of Vanrija albida AlHP1.</title>
        <authorList>
            <person name="Herzog R."/>
        </authorList>
    </citation>
    <scope>NUCLEOTIDE SEQUENCE [LARGE SCALE GENOMIC DNA]</scope>
    <source>
        <strain evidence="2 3">AlHP1</strain>
    </source>
</reference>
<protein>
    <submittedName>
        <fullName evidence="2">Uncharacterized protein</fullName>
    </submittedName>
</protein>
<keyword evidence="3" id="KW-1185">Reference proteome</keyword>